<keyword evidence="3" id="KW-1185">Reference proteome</keyword>
<dbReference type="PROSITE" id="PS51832">
    <property type="entry name" value="HD_GYP"/>
    <property type="match status" value="1"/>
</dbReference>
<dbReference type="SUPFAM" id="SSF109604">
    <property type="entry name" value="HD-domain/PDEase-like"/>
    <property type="match status" value="1"/>
</dbReference>
<evidence type="ECO:0000313" key="3">
    <source>
        <dbReference type="Proteomes" id="UP000665043"/>
    </source>
</evidence>
<gene>
    <name evidence="2" type="ORF">ERJ70_19105</name>
</gene>
<dbReference type="Gene3D" id="1.10.3210.10">
    <property type="entry name" value="Hypothetical protein af1432"/>
    <property type="match status" value="1"/>
</dbReference>
<dbReference type="Proteomes" id="UP000665043">
    <property type="component" value="Chromosome"/>
</dbReference>
<sequence length="361" mass="41108">MKVHPSQLIPGCVVVKDLIGKTGRPIMHGKTVLTDDLIDILHRFLVDEVEVFSRLEDGKPYIPGQKVVEEEPAEEKNVPSDLPFTEFYMGTVQQYKRMFTDWRNGKTLQINQVRKLIVPLLERVDEIGLKLYNLHKLSTAKDYLYHHAVMVGLLSAFLAKKSNYKHEWIQVGIAGFLADCGMAKIDDRILFKAGPLNAAEYEEIKKHPVYSYRFVEPVPSLSQGTKLAILQHQERLDGSGYPLGVAGEKIHPYARFIAISDIYHAMTAERVYQKPQSPFKVIEEMVYEQFGKLDHPLVENFVSSLTNFGTGTKVILSNKQQAEIVFIEAKHPTRPMVRLQSGQQVISLKDDRSLYIEEILT</sequence>
<dbReference type="InterPro" id="IPR003607">
    <property type="entry name" value="HD/PDEase_dom"/>
</dbReference>
<dbReference type="RefSeq" id="WP_209366325.1">
    <property type="nucleotide sequence ID" value="NZ_CP046956.1"/>
</dbReference>
<dbReference type="PANTHER" id="PTHR43155">
    <property type="entry name" value="CYCLIC DI-GMP PHOSPHODIESTERASE PA4108-RELATED"/>
    <property type="match status" value="1"/>
</dbReference>
<protein>
    <submittedName>
        <fullName evidence="2">HD domain-containing protein</fullName>
    </submittedName>
</protein>
<feature type="domain" description="HD-GYP" evidence="1">
    <location>
        <begin position="110"/>
        <end position="317"/>
    </location>
</feature>
<evidence type="ECO:0000313" key="2">
    <source>
        <dbReference type="EMBL" id="QTN01206.1"/>
    </source>
</evidence>
<organism evidence="2 3">
    <name type="scientific">Sediminibacillus dalangtanensis</name>
    <dbReference type="NCBI Taxonomy" id="2729421"/>
    <lineage>
        <taxon>Bacteria</taxon>
        <taxon>Bacillati</taxon>
        <taxon>Bacillota</taxon>
        <taxon>Bacilli</taxon>
        <taxon>Bacillales</taxon>
        <taxon>Bacillaceae</taxon>
        <taxon>Sediminibacillus</taxon>
    </lineage>
</organism>
<evidence type="ECO:0000259" key="1">
    <source>
        <dbReference type="PROSITE" id="PS51832"/>
    </source>
</evidence>
<name>A0ABX7VZI4_9BACI</name>
<dbReference type="CDD" id="cd00077">
    <property type="entry name" value="HDc"/>
    <property type="match status" value="1"/>
</dbReference>
<dbReference type="EMBL" id="CP046956">
    <property type="protein sequence ID" value="QTN01206.1"/>
    <property type="molecule type" value="Genomic_DNA"/>
</dbReference>
<dbReference type="SMART" id="SM00471">
    <property type="entry name" value="HDc"/>
    <property type="match status" value="1"/>
</dbReference>
<reference evidence="2 3" key="1">
    <citation type="submission" date="2019-12" db="EMBL/GenBank/DDBJ databases">
        <title>The whole genome sequencing of a strain isolated from a Mars analog, Dalangtan Playa.</title>
        <authorList>
            <person name="Huang T."/>
        </authorList>
    </citation>
    <scope>NUCLEOTIDE SEQUENCE [LARGE SCALE GENOMIC DNA]</scope>
    <source>
        <strain evidence="2 3">DP4-553-S</strain>
    </source>
</reference>
<dbReference type="InterPro" id="IPR037522">
    <property type="entry name" value="HD_GYP_dom"/>
</dbReference>
<dbReference type="PANTHER" id="PTHR43155:SF2">
    <property type="entry name" value="CYCLIC DI-GMP PHOSPHODIESTERASE PA4108"/>
    <property type="match status" value="1"/>
</dbReference>
<accession>A0ABX7VZI4</accession>
<dbReference type="Pfam" id="PF13487">
    <property type="entry name" value="HD_5"/>
    <property type="match status" value="1"/>
</dbReference>
<proteinExistence type="predicted"/>